<dbReference type="Pfam" id="PF00534">
    <property type="entry name" value="Glycos_transf_1"/>
    <property type="match status" value="1"/>
</dbReference>
<accession>A0A1F8EDN3</accession>
<reference evidence="3 4" key="1">
    <citation type="journal article" date="2016" name="Nat. Commun.">
        <title>Thousands of microbial genomes shed light on interconnected biogeochemical processes in an aquifer system.</title>
        <authorList>
            <person name="Anantharaman K."/>
            <person name="Brown C.T."/>
            <person name="Hug L.A."/>
            <person name="Sharon I."/>
            <person name="Castelle C.J."/>
            <person name="Probst A.J."/>
            <person name="Thomas B.C."/>
            <person name="Singh A."/>
            <person name="Wilkins M.J."/>
            <person name="Karaoz U."/>
            <person name="Brodie E.L."/>
            <person name="Williams K.H."/>
            <person name="Hubbard S.S."/>
            <person name="Banfield J.F."/>
        </authorList>
    </citation>
    <scope>NUCLEOTIDE SEQUENCE [LARGE SCALE GENOMIC DNA]</scope>
</reference>
<dbReference type="InterPro" id="IPR001296">
    <property type="entry name" value="Glyco_trans_1"/>
</dbReference>
<dbReference type="Proteomes" id="UP000176893">
    <property type="component" value="Unassembled WGS sequence"/>
</dbReference>
<keyword evidence="1" id="KW-0808">Transferase</keyword>
<dbReference type="PANTHER" id="PTHR46401:SF2">
    <property type="entry name" value="GLYCOSYLTRANSFERASE WBBK-RELATED"/>
    <property type="match status" value="1"/>
</dbReference>
<organism evidence="3 4">
    <name type="scientific">Candidatus Yanofskybacteria bacterium RIFCSPHIGHO2_01_FULL_41_26</name>
    <dbReference type="NCBI Taxonomy" id="1802661"/>
    <lineage>
        <taxon>Bacteria</taxon>
        <taxon>Candidatus Yanofskyibacteriota</taxon>
    </lineage>
</organism>
<dbReference type="GO" id="GO:0009103">
    <property type="term" value="P:lipopolysaccharide biosynthetic process"/>
    <property type="evidence" value="ECO:0007669"/>
    <property type="project" value="TreeGrafter"/>
</dbReference>
<name>A0A1F8EDN3_9BACT</name>
<dbReference type="CDD" id="cd03801">
    <property type="entry name" value="GT4_PimA-like"/>
    <property type="match status" value="1"/>
</dbReference>
<evidence type="ECO:0000259" key="2">
    <source>
        <dbReference type="Pfam" id="PF00534"/>
    </source>
</evidence>
<feature type="domain" description="Glycosyl transferase family 1" evidence="2">
    <location>
        <begin position="167"/>
        <end position="326"/>
    </location>
</feature>
<dbReference type="Gene3D" id="3.40.50.2000">
    <property type="entry name" value="Glycogen Phosphorylase B"/>
    <property type="match status" value="1"/>
</dbReference>
<dbReference type="GO" id="GO:0016757">
    <property type="term" value="F:glycosyltransferase activity"/>
    <property type="evidence" value="ECO:0007669"/>
    <property type="project" value="InterPro"/>
</dbReference>
<protein>
    <recommendedName>
        <fullName evidence="2">Glycosyl transferase family 1 domain-containing protein</fullName>
    </recommendedName>
</protein>
<comment type="caution">
    <text evidence="3">The sequence shown here is derived from an EMBL/GenBank/DDBJ whole genome shotgun (WGS) entry which is preliminary data.</text>
</comment>
<dbReference type="SUPFAM" id="SSF53756">
    <property type="entry name" value="UDP-Glycosyltransferase/glycogen phosphorylase"/>
    <property type="match status" value="1"/>
</dbReference>
<proteinExistence type="predicted"/>
<dbReference type="AlphaFoldDB" id="A0A1F8EDN3"/>
<dbReference type="STRING" id="1802661.A2649_01240"/>
<evidence type="ECO:0000256" key="1">
    <source>
        <dbReference type="ARBA" id="ARBA00022679"/>
    </source>
</evidence>
<sequence>MKNLLIITQKVDENDNHRGFFIDWIREFAKNFSEVNIITVSKGIYTLPEKVHIYSLGKERGLSKFTQAIIFYWHLARFVPSSSGIFAYSSPIFVIASWPLTFLYRKKIILWYLHRSVTLKLKIAERLAYRIATAAKESLNLKSKKIVEIGHGININRFKNLESRTSSHELMILSIGRISRIRNFETLIKAMGILKSRGLNFKLKIVGQPVMPPDFKYFEDLKKLVGELNLNNQVEFIGFIPYGQTTEYYKKADILINPAPKGGIDKVVLEAMAMRCMVFVANPVFVPYLAGYEKYLLFEYGNAEDLADKVEDFLKLSSEKIKEMSESLEESVVKHHDLKKIISKISGMFT</sequence>
<evidence type="ECO:0000313" key="4">
    <source>
        <dbReference type="Proteomes" id="UP000176893"/>
    </source>
</evidence>
<evidence type="ECO:0000313" key="3">
    <source>
        <dbReference type="EMBL" id="OGM98971.1"/>
    </source>
</evidence>
<dbReference type="PANTHER" id="PTHR46401">
    <property type="entry name" value="GLYCOSYLTRANSFERASE WBBK-RELATED"/>
    <property type="match status" value="1"/>
</dbReference>
<gene>
    <name evidence="3" type="ORF">A2649_01240</name>
</gene>
<dbReference type="EMBL" id="MGJB01000006">
    <property type="protein sequence ID" value="OGM98971.1"/>
    <property type="molecule type" value="Genomic_DNA"/>
</dbReference>